<reference evidence="2" key="1">
    <citation type="submission" date="2021-01" db="EMBL/GenBank/DDBJ databases">
        <authorList>
            <consortium name="Genoscope - CEA"/>
            <person name="William W."/>
        </authorList>
    </citation>
    <scope>NUCLEOTIDE SEQUENCE</scope>
</reference>
<feature type="chain" id="PRO_5035722347" evidence="1">
    <location>
        <begin position="20"/>
        <end position="214"/>
    </location>
</feature>
<protein>
    <submittedName>
        <fullName evidence="2">Uncharacterized protein</fullName>
    </submittedName>
</protein>
<feature type="signal peptide" evidence="1">
    <location>
        <begin position="1"/>
        <end position="19"/>
    </location>
</feature>
<keyword evidence="3" id="KW-1185">Reference proteome</keyword>
<evidence type="ECO:0000313" key="2">
    <source>
        <dbReference type="EMBL" id="CAD8045072.1"/>
    </source>
</evidence>
<keyword evidence="1" id="KW-0732">Signal</keyword>
<accession>A0A8S1JR39</accession>
<organism evidence="2 3">
    <name type="scientific">Paramecium primaurelia</name>
    <dbReference type="NCBI Taxonomy" id="5886"/>
    <lineage>
        <taxon>Eukaryota</taxon>
        <taxon>Sar</taxon>
        <taxon>Alveolata</taxon>
        <taxon>Ciliophora</taxon>
        <taxon>Intramacronucleata</taxon>
        <taxon>Oligohymenophorea</taxon>
        <taxon>Peniculida</taxon>
        <taxon>Parameciidae</taxon>
        <taxon>Paramecium</taxon>
    </lineage>
</organism>
<name>A0A8S1JR39_PARPR</name>
<dbReference type="OMA" id="IRMSKFR"/>
<evidence type="ECO:0000256" key="1">
    <source>
        <dbReference type="SAM" id="SignalP"/>
    </source>
</evidence>
<evidence type="ECO:0000313" key="3">
    <source>
        <dbReference type="Proteomes" id="UP000688137"/>
    </source>
</evidence>
<comment type="caution">
    <text evidence="2">The sequence shown here is derived from an EMBL/GenBank/DDBJ whole genome shotgun (WGS) entry which is preliminary data.</text>
</comment>
<sequence>MLLFILFPIVFTQTQVCQTSDFNSGYIKGDHIVICLFFQTPDNQQYRQVYQLKVDQYTALLVSGAYQTLSSKQSSLWANSGSISTTYGTPYSQPGGAFPIQSIVIQMIQGSVIDVFWDNVCFDGSQCKENTITTTTGQSISENNDFVTSCNGGACDPKIYVSFLGTDANGQYYTSSGIRMSKFRQYSAAQIFTNTQNAFNNVIDEYSNYTLSAK</sequence>
<proteinExistence type="predicted"/>
<dbReference type="Proteomes" id="UP000688137">
    <property type="component" value="Unassembled WGS sequence"/>
</dbReference>
<dbReference type="EMBL" id="CAJJDM010000006">
    <property type="protein sequence ID" value="CAD8045072.1"/>
    <property type="molecule type" value="Genomic_DNA"/>
</dbReference>
<dbReference type="AlphaFoldDB" id="A0A8S1JR39"/>
<gene>
    <name evidence="2" type="ORF">PPRIM_AZ9-3.1.T0090097</name>
</gene>